<dbReference type="SUPFAM" id="SSF48239">
    <property type="entry name" value="Terpenoid cyclases/Protein prenyltransferases"/>
    <property type="match status" value="2"/>
</dbReference>
<keyword evidence="3" id="KW-1185">Reference proteome</keyword>
<dbReference type="RefSeq" id="WP_377340405.1">
    <property type="nucleotide sequence ID" value="NZ_JBHLUE010000016.1"/>
</dbReference>
<proteinExistence type="predicted"/>
<accession>A0ABV6P141</accession>
<sequence length="573" mass="59176">MSTRRQRSRSDREGGPRGCVPVAAQRLLAELVRQPWGQVSPSEYETARLVALAPWLPGNAARVDWLLARQRADGGWGPPGGYGVVPTLSATDALLATALAGEDGRRPHPSAEPARAADAGLRALAAAAGSDVPDTPAVDLIAPALADRIGRRLARLAQWPGAGLDAWRDAAPPPLPAGLSGKRWAGLRGLVAAGRPLPEKLLHALEVLGPDAPRAAGVRPCGPGAVGASPAATAAWLGAPGRGDPAATATWLDGPGGGDPAATAAWPARSGQDRSARDYLATVRRQHAELAPCATPITVFERAWVLSDLLRAGVPVTVPSVLTRSLAAALGPDGAATGPGLPADADTTAVVLHALTLLGRPAPPAALLGYDRGDHFSTWSAEDGASVTTNAHVLDALGRAADHRYASAARRVAVWLVDRQQPDGRWTDRWHASPYYATGCAAVALAEYAAPAESGPAVDRAVEWVLASAREDGGWGGAGSTSEETAYAVRILLTGPPGRTGVRAALRRGVKFLISHPDGARQGPSLWHDKDLYRPTAVVRAAVLSSIHRGLLALRDATLPAVPPAGADVIRTG</sequence>
<feature type="domain" description="Squalene cyclase C-terminal" evidence="1">
    <location>
        <begin position="383"/>
        <end position="487"/>
    </location>
</feature>
<reference evidence="2 3" key="1">
    <citation type="submission" date="2024-09" db="EMBL/GenBank/DDBJ databases">
        <authorList>
            <person name="Sun Q."/>
            <person name="Mori K."/>
        </authorList>
    </citation>
    <scope>NUCLEOTIDE SEQUENCE [LARGE SCALE GENOMIC DNA]</scope>
    <source>
        <strain evidence="2 3">TBRC 2205</strain>
    </source>
</reference>
<evidence type="ECO:0000313" key="2">
    <source>
        <dbReference type="EMBL" id="MFC0566033.1"/>
    </source>
</evidence>
<dbReference type="InterPro" id="IPR032696">
    <property type="entry name" value="SQ_cyclase_C"/>
</dbReference>
<dbReference type="EMBL" id="JBHLUE010000016">
    <property type="protein sequence ID" value="MFC0566033.1"/>
    <property type="molecule type" value="Genomic_DNA"/>
</dbReference>
<protein>
    <submittedName>
        <fullName evidence="2">Prenyltransferase/squalene oxidase repeat-containing protein</fullName>
    </submittedName>
</protein>
<organism evidence="2 3">
    <name type="scientific">Plantactinospora siamensis</name>
    <dbReference type="NCBI Taxonomy" id="555372"/>
    <lineage>
        <taxon>Bacteria</taxon>
        <taxon>Bacillati</taxon>
        <taxon>Actinomycetota</taxon>
        <taxon>Actinomycetes</taxon>
        <taxon>Micromonosporales</taxon>
        <taxon>Micromonosporaceae</taxon>
        <taxon>Plantactinospora</taxon>
    </lineage>
</organism>
<dbReference type="Pfam" id="PF13243">
    <property type="entry name" value="SQHop_cyclase_C"/>
    <property type="match status" value="1"/>
</dbReference>
<dbReference type="Gene3D" id="1.50.10.20">
    <property type="match status" value="1"/>
</dbReference>
<gene>
    <name evidence="2" type="ORF">ACFFHU_18070</name>
</gene>
<dbReference type="Proteomes" id="UP001589894">
    <property type="component" value="Unassembled WGS sequence"/>
</dbReference>
<dbReference type="InterPro" id="IPR008930">
    <property type="entry name" value="Terpenoid_cyclase/PrenylTrfase"/>
</dbReference>
<comment type="caution">
    <text evidence="2">The sequence shown here is derived from an EMBL/GenBank/DDBJ whole genome shotgun (WGS) entry which is preliminary data.</text>
</comment>
<name>A0ABV6P141_9ACTN</name>
<evidence type="ECO:0000259" key="1">
    <source>
        <dbReference type="Pfam" id="PF13243"/>
    </source>
</evidence>
<evidence type="ECO:0000313" key="3">
    <source>
        <dbReference type="Proteomes" id="UP001589894"/>
    </source>
</evidence>